<sequence>MKMRPVMTMAAVHDDRGRRTGLEDATEGKFHGWGVEYEEFENGPGNYSVAIVEMPDGTVQTFMPWAIRFLDGEDAKQQALNDFLARPAIG</sequence>
<gene>
    <name evidence="1" type="ORF">K5H97_15065</name>
</gene>
<dbReference type="RefSeq" id="WP_169740509.1">
    <property type="nucleotide sequence ID" value="NZ_CP081966.1"/>
</dbReference>
<evidence type="ECO:0008006" key="3">
    <source>
        <dbReference type="Google" id="ProtNLM"/>
    </source>
</evidence>
<proteinExistence type="predicted"/>
<keyword evidence="2" id="KW-1185">Reference proteome</keyword>
<reference evidence="1 2" key="1">
    <citation type="submission" date="2021-08" db="EMBL/GenBank/DDBJ databases">
        <title>Bactericidal Effect of Pseudomonas oryziphila sp. nov., a novel Pseudomonas Species Against Xanthomonas oryzae Reduces Disease Severity of Bacterial Leaf Streak of Rice.</title>
        <authorList>
            <person name="Yang R."/>
            <person name="Li S."/>
            <person name="Li Y."/>
            <person name="Yan Y."/>
            <person name="Fang Y."/>
            <person name="Zou L."/>
            <person name="Chen G."/>
        </authorList>
    </citation>
    <scope>NUCLEOTIDE SEQUENCE [LARGE SCALE GENOMIC DNA]</scope>
    <source>
        <strain evidence="1 2">DSM 17497</strain>
    </source>
</reference>
<organism evidence="1 2">
    <name type="scientific">Pseudomonas mosselii</name>
    <dbReference type="NCBI Taxonomy" id="78327"/>
    <lineage>
        <taxon>Bacteria</taxon>
        <taxon>Pseudomonadati</taxon>
        <taxon>Pseudomonadota</taxon>
        <taxon>Gammaproteobacteria</taxon>
        <taxon>Pseudomonadales</taxon>
        <taxon>Pseudomonadaceae</taxon>
        <taxon>Pseudomonas</taxon>
    </lineage>
</organism>
<dbReference type="Proteomes" id="UP000825591">
    <property type="component" value="Chromosome"/>
</dbReference>
<evidence type="ECO:0000313" key="2">
    <source>
        <dbReference type="Proteomes" id="UP000825591"/>
    </source>
</evidence>
<accession>A0ABX9AWZ8</accession>
<protein>
    <recommendedName>
        <fullName evidence="3">DUF3304 domain-containing protein</fullName>
    </recommendedName>
</protein>
<dbReference type="EMBL" id="CP081966">
    <property type="protein sequence ID" value="QZP24164.1"/>
    <property type="molecule type" value="Genomic_DNA"/>
</dbReference>
<evidence type="ECO:0000313" key="1">
    <source>
        <dbReference type="EMBL" id="QZP24164.1"/>
    </source>
</evidence>
<name>A0ABX9AWZ8_9PSED</name>